<dbReference type="Proteomes" id="UP000053647">
    <property type="component" value="Unassembled WGS sequence"/>
</dbReference>
<evidence type="ECO:0000256" key="2">
    <source>
        <dbReference type="ARBA" id="ARBA00005775"/>
    </source>
</evidence>
<dbReference type="EMBL" id="KN819336">
    <property type="protein sequence ID" value="KIJ15656.1"/>
    <property type="molecule type" value="Genomic_DNA"/>
</dbReference>
<evidence type="ECO:0000256" key="3">
    <source>
        <dbReference type="ARBA" id="ARBA00022490"/>
    </source>
</evidence>
<reference evidence="10 11" key="1">
    <citation type="submission" date="2014-06" db="EMBL/GenBank/DDBJ databases">
        <authorList>
            <consortium name="DOE Joint Genome Institute"/>
            <person name="Kuo A."/>
            <person name="Kohler A."/>
            <person name="Nagy L.G."/>
            <person name="Floudas D."/>
            <person name="Copeland A."/>
            <person name="Barry K.W."/>
            <person name="Cichocki N."/>
            <person name="Veneault-Fourrey C."/>
            <person name="LaButti K."/>
            <person name="Lindquist E.A."/>
            <person name="Lipzen A."/>
            <person name="Lundell T."/>
            <person name="Morin E."/>
            <person name="Murat C."/>
            <person name="Sun H."/>
            <person name="Tunlid A."/>
            <person name="Henrissat B."/>
            <person name="Grigoriev I.V."/>
            <person name="Hibbett D.S."/>
            <person name="Martin F."/>
            <person name="Nordberg H.P."/>
            <person name="Cantor M.N."/>
            <person name="Hua S.X."/>
        </authorList>
    </citation>
    <scope>NUCLEOTIDE SEQUENCE [LARGE SCALE GENOMIC DNA]</scope>
    <source>
        <strain evidence="10 11">ATCC 200175</strain>
    </source>
</reference>
<dbReference type="SMART" id="SM00543">
    <property type="entry name" value="MIF4G"/>
    <property type="match status" value="1"/>
</dbReference>
<reference evidence="11" key="2">
    <citation type="submission" date="2015-01" db="EMBL/GenBank/DDBJ databases">
        <title>Evolutionary Origins and Diversification of the Mycorrhizal Mutualists.</title>
        <authorList>
            <consortium name="DOE Joint Genome Institute"/>
            <consortium name="Mycorrhizal Genomics Consortium"/>
            <person name="Kohler A."/>
            <person name="Kuo A."/>
            <person name="Nagy L.G."/>
            <person name="Floudas D."/>
            <person name="Copeland A."/>
            <person name="Barry K.W."/>
            <person name="Cichocki N."/>
            <person name="Veneault-Fourrey C."/>
            <person name="LaButti K."/>
            <person name="Lindquist E.A."/>
            <person name="Lipzen A."/>
            <person name="Lundell T."/>
            <person name="Morin E."/>
            <person name="Murat C."/>
            <person name="Riley R."/>
            <person name="Ohm R."/>
            <person name="Sun H."/>
            <person name="Tunlid A."/>
            <person name="Henrissat B."/>
            <person name="Grigoriev I.V."/>
            <person name="Hibbett D.S."/>
            <person name="Martin F."/>
        </authorList>
    </citation>
    <scope>NUCLEOTIDE SEQUENCE [LARGE SCALE GENOMIC DNA]</scope>
    <source>
        <strain evidence="11">ATCC 200175</strain>
    </source>
</reference>
<dbReference type="AlphaFoldDB" id="A0A0C9U9Q4"/>
<evidence type="ECO:0000313" key="10">
    <source>
        <dbReference type="EMBL" id="KIJ15656.1"/>
    </source>
</evidence>
<keyword evidence="4" id="KW-0396">Initiation factor</keyword>
<dbReference type="OrthoDB" id="514777at2759"/>
<protein>
    <recommendedName>
        <fullName evidence="9">MIF4G domain-containing protein</fullName>
    </recommendedName>
</protein>
<dbReference type="FunFam" id="1.25.40.180:FF:000020">
    <property type="entry name" value="Eukaryotic translation initiation factor subunit"/>
    <property type="match status" value="1"/>
</dbReference>
<evidence type="ECO:0000313" key="11">
    <source>
        <dbReference type="Proteomes" id="UP000053647"/>
    </source>
</evidence>
<dbReference type="PANTHER" id="PTHR23253:SF9">
    <property type="entry name" value="EUKARYOTIC TRANSLATION INITIATION FACTOR 4 GAMMA 2"/>
    <property type="match status" value="1"/>
</dbReference>
<keyword evidence="11" id="KW-1185">Reference proteome</keyword>
<feature type="domain" description="MIF4G" evidence="9">
    <location>
        <begin position="209"/>
        <end position="462"/>
    </location>
</feature>
<dbReference type="GO" id="GO:0003743">
    <property type="term" value="F:translation initiation factor activity"/>
    <property type="evidence" value="ECO:0007669"/>
    <property type="project" value="UniProtKB-KW"/>
</dbReference>
<dbReference type="Pfam" id="PF02854">
    <property type="entry name" value="MIF4G"/>
    <property type="match status" value="1"/>
</dbReference>
<evidence type="ECO:0000256" key="1">
    <source>
        <dbReference type="ARBA" id="ARBA00004496"/>
    </source>
</evidence>
<organism evidence="10 11">
    <name type="scientific">Paxillus involutus ATCC 200175</name>
    <dbReference type="NCBI Taxonomy" id="664439"/>
    <lineage>
        <taxon>Eukaryota</taxon>
        <taxon>Fungi</taxon>
        <taxon>Dikarya</taxon>
        <taxon>Basidiomycota</taxon>
        <taxon>Agaricomycotina</taxon>
        <taxon>Agaricomycetes</taxon>
        <taxon>Agaricomycetidae</taxon>
        <taxon>Boletales</taxon>
        <taxon>Paxilineae</taxon>
        <taxon>Paxillaceae</taxon>
        <taxon>Paxillus</taxon>
    </lineage>
</organism>
<accession>A0A0C9U9Q4</accession>
<dbReference type="Gene3D" id="1.25.40.180">
    <property type="match status" value="1"/>
</dbReference>
<dbReference type="HOGENOM" id="CLU_030857_3_0_1"/>
<keyword evidence="7" id="KW-0648">Protein biosynthesis</keyword>
<dbReference type="GO" id="GO:0016281">
    <property type="term" value="C:eukaryotic translation initiation factor 4F complex"/>
    <property type="evidence" value="ECO:0007669"/>
    <property type="project" value="TreeGrafter"/>
</dbReference>
<evidence type="ECO:0000256" key="5">
    <source>
        <dbReference type="ARBA" id="ARBA00022553"/>
    </source>
</evidence>
<comment type="similarity">
    <text evidence="2">Belongs to the eukaryotic initiation factor 4G family.</text>
</comment>
<dbReference type="PANTHER" id="PTHR23253">
    <property type="entry name" value="EUKARYOTIC TRANSLATION INITIATION FACTOR 4 GAMMA"/>
    <property type="match status" value="1"/>
</dbReference>
<keyword evidence="6" id="KW-0694">RNA-binding</keyword>
<feature type="region of interest" description="Disordered" evidence="8">
    <location>
        <begin position="119"/>
        <end position="147"/>
    </location>
</feature>
<evidence type="ECO:0000256" key="6">
    <source>
        <dbReference type="ARBA" id="ARBA00022884"/>
    </source>
</evidence>
<evidence type="ECO:0000256" key="7">
    <source>
        <dbReference type="ARBA" id="ARBA00022917"/>
    </source>
</evidence>
<comment type="subcellular location">
    <subcellularLocation>
        <location evidence="1">Cytoplasm</location>
    </subcellularLocation>
</comment>
<keyword evidence="3" id="KW-0963">Cytoplasm</keyword>
<dbReference type="GO" id="GO:0010494">
    <property type="term" value="C:cytoplasmic stress granule"/>
    <property type="evidence" value="ECO:0007669"/>
    <property type="project" value="UniProtKB-ARBA"/>
</dbReference>
<gene>
    <name evidence="10" type="ORF">PAXINDRAFT_133790</name>
</gene>
<evidence type="ECO:0000256" key="4">
    <source>
        <dbReference type="ARBA" id="ARBA00022540"/>
    </source>
</evidence>
<name>A0A0C9U9Q4_PAXIN</name>
<sequence length="582" mass="64007">MQFMQLCKEKPLNLPPLDILGIEPMDQTYFNLTHGGSGRRQASGTMTPSTARQNSVGLWITGPFGGKTGASPSPFAMGQFSTPTSKLTTEERFMLSTGVRSAFVGGAPANMQFRATAMTRTPSQGGPGGHPMGSKRTRSKRGDRRNETNKVVLSQLGQGHGFLASGGIPILDAALEPVAPIEVSANSWVATSAARNLIAPNADSPELVDRKVRSLLNKLTTEKFDSISDQIIAWANKSVNEKDARTLNQVVSLVFEKATDDVVWSEKYARLCWKMTGTISPEVQDDGIRNTDGKPIAGGLLFRKYLVSRCQEDFERGWFAKETTAAAAAVKASDDQATKAANNTMGEESLYSDEYCTAQKAKRQGVGLIKFIGELFKLKLLTERIMHYCVKKLLFHVENPEEEEIEGLCQLLKTVGQQLDVPKARAYMDVYFARMKVLSKSLNVSPRVQFTLQVMIELRERRWVARGAVSAPTTIAAVHEAAPKEKATAPAQKSQRQLTKLSPALVPKMDLYTFCGHFNLSFTILQKLRSMKITGPHGLRFVSNTDLRESGKLDIGELADVRDAEERWSLGQGVDAVPVRNY</sequence>
<evidence type="ECO:0000259" key="9">
    <source>
        <dbReference type="SMART" id="SM00543"/>
    </source>
</evidence>
<evidence type="ECO:0000256" key="8">
    <source>
        <dbReference type="SAM" id="MobiDB-lite"/>
    </source>
</evidence>
<dbReference type="GO" id="GO:0003729">
    <property type="term" value="F:mRNA binding"/>
    <property type="evidence" value="ECO:0007669"/>
    <property type="project" value="TreeGrafter"/>
</dbReference>
<proteinExistence type="inferred from homology"/>
<dbReference type="SUPFAM" id="SSF48371">
    <property type="entry name" value="ARM repeat"/>
    <property type="match status" value="1"/>
</dbReference>
<feature type="compositionally biased region" description="Basic residues" evidence="8">
    <location>
        <begin position="133"/>
        <end position="143"/>
    </location>
</feature>
<dbReference type="InterPro" id="IPR016024">
    <property type="entry name" value="ARM-type_fold"/>
</dbReference>
<keyword evidence="5" id="KW-0597">Phosphoprotein</keyword>
<dbReference type="InterPro" id="IPR003890">
    <property type="entry name" value="MIF4G-like_typ-3"/>
</dbReference>